<evidence type="ECO:0000256" key="2">
    <source>
        <dbReference type="SAM" id="SignalP"/>
    </source>
</evidence>
<name>A0A1F6U2S5_9PROT</name>
<reference evidence="4 5" key="1">
    <citation type="journal article" date="2016" name="Nat. Commun.">
        <title>Thousands of microbial genomes shed light on interconnected biogeochemical processes in an aquifer system.</title>
        <authorList>
            <person name="Anantharaman K."/>
            <person name="Brown C.T."/>
            <person name="Hug L.A."/>
            <person name="Sharon I."/>
            <person name="Castelle C.J."/>
            <person name="Probst A.J."/>
            <person name="Thomas B.C."/>
            <person name="Singh A."/>
            <person name="Wilkins M.J."/>
            <person name="Karaoz U."/>
            <person name="Brodie E.L."/>
            <person name="Williams K.H."/>
            <person name="Hubbard S.S."/>
            <person name="Banfield J.F."/>
        </authorList>
    </citation>
    <scope>NUCLEOTIDE SEQUENCE [LARGE SCALE GENOMIC DNA]</scope>
</reference>
<dbReference type="Gene3D" id="3.30.530.20">
    <property type="match status" value="1"/>
</dbReference>
<evidence type="ECO:0000313" key="4">
    <source>
        <dbReference type="EMBL" id="OGI51685.1"/>
    </source>
</evidence>
<comment type="caution">
    <text evidence="4">The sequence shown here is derived from an EMBL/GenBank/DDBJ whole genome shotgun (WGS) entry which is preliminary data.</text>
</comment>
<dbReference type="EMBL" id="MFTA01000050">
    <property type="protein sequence ID" value="OGI51685.1"/>
    <property type="molecule type" value="Genomic_DNA"/>
</dbReference>
<proteinExistence type="inferred from homology"/>
<dbReference type="Proteomes" id="UP000179362">
    <property type="component" value="Unassembled WGS sequence"/>
</dbReference>
<dbReference type="Pfam" id="PF03364">
    <property type="entry name" value="Polyketide_cyc"/>
    <property type="match status" value="1"/>
</dbReference>
<feature type="chain" id="PRO_5009225677" description="Coenzyme Q-binding protein COQ10 START domain-containing protein" evidence="2">
    <location>
        <begin position="26"/>
        <end position="188"/>
    </location>
</feature>
<dbReference type="InterPro" id="IPR005031">
    <property type="entry name" value="COQ10_START"/>
</dbReference>
<dbReference type="InterPro" id="IPR023393">
    <property type="entry name" value="START-like_dom_sf"/>
</dbReference>
<evidence type="ECO:0000259" key="3">
    <source>
        <dbReference type="Pfam" id="PF03364"/>
    </source>
</evidence>
<gene>
    <name evidence="4" type="ORF">A3B81_04675</name>
</gene>
<evidence type="ECO:0000256" key="1">
    <source>
        <dbReference type="ARBA" id="ARBA00008918"/>
    </source>
</evidence>
<feature type="signal peptide" evidence="2">
    <location>
        <begin position="1"/>
        <end position="25"/>
    </location>
</feature>
<accession>A0A1F6U2S5</accession>
<feature type="domain" description="Coenzyme Q-binding protein COQ10 START" evidence="3">
    <location>
        <begin position="50"/>
        <end position="182"/>
    </location>
</feature>
<keyword evidence="2" id="KW-0732">Signal</keyword>
<sequence length="188" mass="21577">MRPGIWKRSFLVTAVTLLFCAPAVPGDILDAEVVHADGRYQVSFDVLINADKGRTWALMTDYERLPRLSRTITESRVLERQGDRLQRLRLTQRVCILFLCKDMRKTVHAASRNKNDIVVVADPTASDFRFSVEHWRVTARDGRTRVQYAAVVEPDFFVPPLIGPWLVKSVLRREIEDTLQRLESLAAE</sequence>
<comment type="similarity">
    <text evidence="1">Belongs to the ribosome association toxin RatA family.</text>
</comment>
<dbReference type="SUPFAM" id="SSF55961">
    <property type="entry name" value="Bet v1-like"/>
    <property type="match status" value="1"/>
</dbReference>
<organism evidence="4 5">
    <name type="scientific">Candidatus Muproteobacteria bacterium RIFCSPHIGHO2_02_FULL_65_16</name>
    <dbReference type="NCBI Taxonomy" id="1817766"/>
    <lineage>
        <taxon>Bacteria</taxon>
        <taxon>Pseudomonadati</taxon>
        <taxon>Pseudomonadota</taxon>
        <taxon>Candidatus Muproteobacteria</taxon>
    </lineage>
</organism>
<protein>
    <recommendedName>
        <fullName evidence="3">Coenzyme Q-binding protein COQ10 START domain-containing protein</fullName>
    </recommendedName>
</protein>
<evidence type="ECO:0000313" key="5">
    <source>
        <dbReference type="Proteomes" id="UP000179362"/>
    </source>
</evidence>
<dbReference type="AlphaFoldDB" id="A0A1F6U2S5"/>